<feature type="transmembrane region" description="Helical" evidence="1">
    <location>
        <begin position="872"/>
        <end position="895"/>
    </location>
</feature>
<dbReference type="FunFam" id="3.40.50.1110:FF:000017">
    <property type="entry name" value="Protein CBG05119"/>
    <property type="match status" value="1"/>
</dbReference>
<evidence type="ECO:0000313" key="3">
    <source>
        <dbReference type="Proteomes" id="UP000035681"/>
    </source>
</evidence>
<dbReference type="CDD" id="cd01824">
    <property type="entry name" value="Phospholipase_B_like"/>
    <property type="match status" value="1"/>
</dbReference>
<dbReference type="InterPro" id="IPR013098">
    <property type="entry name" value="Ig_I-set"/>
</dbReference>
<dbReference type="SUPFAM" id="SSF48726">
    <property type="entry name" value="Immunoglobulin"/>
    <property type="match status" value="2"/>
</dbReference>
<dbReference type="Proteomes" id="UP000035681">
    <property type="component" value="Unplaced"/>
</dbReference>
<name>A0AAF5DJN0_STRER</name>
<feature type="domain" description="Ig-like" evidence="2">
    <location>
        <begin position="1008"/>
        <end position="1103"/>
    </location>
</feature>
<dbReference type="Pfam" id="PF07679">
    <property type="entry name" value="I-set"/>
    <property type="match status" value="1"/>
</dbReference>
<dbReference type="InterPro" id="IPR007110">
    <property type="entry name" value="Ig-like_dom"/>
</dbReference>
<feature type="transmembrane region" description="Helical" evidence="1">
    <location>
        <begin position="745"/>
        <end position="765"/>
    </location>
</feature>
<keyword evidence="3" id="KW-1185">Reference proteome</keyword>
<dbReference type="InterPro" id="IPR036514">
    <property type="entry name" value="SGNH_hydro_sf"/>
</dbReference>
<dbReference type="SUPFAM" id="SSF52266">
    <property type="entry name" value="SGNH hydrolase"/>
    <property type="match status" value="1"/>
</dbReference>
<dbReference type="PROSITE" id="PS50835">
    <property type="entry name" value="IG_LIKE"/>
    <property type="match status" value="1"/>
</dbReference>
<dbReference type="InterPro" id="IPR001087">
    <property type="entry name" value="GDSL"/>
</dbReference>
<evidence type="ECO:0000259" key="2">
    <source>
        <dbReference type="PROSITE" id="PS50835"/>
    </source>
</evidence>
<dbReference type="PANTHER" id="PTHR21325">
    <property type="entry name" value="PHOSPHOLIPASE B, PLB1"/>
    <property type="match status" value="1"/>
</dbReference>
<dbReference type="AlphaFoldDB" id="A0AAF5DJN0"/>
<dbReference type="GO" id="GO:0006644">
    <property type="term" value="P:phospholipid metabolic process"/>
    <property type="evidence" value="ECO:0007669"/>
    <property type="project" value="TreeGrafter"/>
</dbReference>
<protein>
    <submittedName>
        <fullName evidence="4">Ig-like domain-containing protein</fullName>
    </submittedName>
</protein>
<proteinExistence type="predicted"/>
<evidence type="ECO:0000313" key="4">
    <source>
        <dbReference type="WBParaSite" id="TCONS_00013568.p1"/>
    </source>
</evidence>
<reference evidence="4" key="1">
    <citation type="submission" date="2024-02" db="UniProtKB">
        <authorList>
            <consortium name="WormBaseParasite"/>
        </authorList>
    </citation>
    <scope>IDENTIFICATION</scope>
</reference>
<keyword evidence="1" id="KW-0472">Membrane</keyword>
<keyword evidence="1" id="KW-0812">Transmembrane</keyword>
<feature type="transmembrane region" description="Helical" evidence="1">
    <location>
        <begin position="848"/>
        <end position="866"/>
    </location>
</feature>
<dbReference type="Gene3D" id="2.60.40.10">
    <property type="entry name" value="Immunoglobulins"/>
    <property type="match status" value="2"/>
</dbReference>
<organism evidence="3 4">
    <name type="scientific">Strongyloides stercoralis</name>
    <name type="common">Threadworm</name>
    <dbReference type="NCBI Taxonomy" id="6248"/>
    <lineage>
        <taxon>Eukaryota</taxon>
        <taxon>Metazoa</taxon>
        <taxon>Ecdysozoa</taxon>
        <taxon>Nematoda</taxon>
        <taxon>Chromadorea</taxon>
        <taxon>Rhabditida</taxon>
        <taxon>Tylenchina</taxon>
        <taxon>Panagrolaimomorpha</taxon>
        <taxon>Strongyloidoidea</taxon>
        <taxon>Strongyloididae</taxon>
        <taxon>Strongyloides</taxon>
    </lineage>
</organism>
<dbReference type="WBParaSite" id="TCONS_00013568.p1">
    <property type="protein sequence ID" value="TCONS_00013568.p1"/>
    <property type="gene ID" value="XLOC_008338"/>
</dbReference>
<keyword evidence="1" id="KW-1133">Transmembrane helix</keyword>
<feature type="transmembrane region" description="Helical" evidence="1">
    <location>
        <begin position="777"/>
        <end position="808"/>
    </location>
</feature>
<dbReference type="InterPro" id="IPR035547">
    <property type="entry name" value="Phospholipase_B"/>
</dbReference>
<dbReference type="Pfam" id="PF00657">
    <property type="entry name" value="Lipase_GDSL"/>
    <property type="match status" value="1"/>
</dbReference>
<dbReference type="InterPro" id="IPR013783">
    <property type="entry name" value="Ig-like_fold"/>
</dbReference>
<feature type="transmembrane region" description="Helical" evidence="1">
    <location>
        <begin position="12"/>
        <end position="30"/>
    </location>
</feature>
<dbReference type="PANTHER" id="PTHR21325:SF44">
    <property type="entry name" value="TRIACYLGLYCEROL LIPASE"/>
    <property type="match status" value="1"/>
</dbReference>
<dbReference type="GO" id="GO:0004620">
    <property type="term" value="F:phospholipase activity"/>
    <property type="evidence" value="ECO:0007669"/>
    <property type="project" value="InterPro"/>
</dbReference>
<accession>A0AAF5DJN0</accession>
<evidence type="ECO:0000256" key="1">
    <source>
        <dbReference type="SAM" id="Phobius"/>
    </source>
</evidence>
<dbReference type="InterPro" id="IPR038885">
    <property type="entry name" value="PLB1"/>
</dbReference>
<dbReference type="Gene3D" id="3.40.50.1110">
    <property type="entry name" value="SGNH hydrolase"/>
    <property type="match status" value="1"/>
</dbReference>
<dbReference type="InterPro" id="IPR036179">
    <property type="entry name" value="Ig-like_dom_sf"/>
</dbReference>
<sequence>FNIINKMLVNNILYVIILVYFTNNSIIYGCPSQMNNDCYSGFISETQNVQQIDTITCKADLKQNWCTVVYSPQTQESIPQCGDLLGEIQDSGCKTVKKMDGSDCLFCCCKGTLCNDPSVFLNIASNRHLYLPNNILTIFIFSITVAILANWGDHLQDVGAPNYSCDPVLFKKSASVPKSVHSLRPADIKHVMALGDSLTAANGAGAEDPISILLQYRGLAFLAGGDKGLEKHITIPNILKKYNSELFGYSLGIGSPDVWPVSFLNAAVPGAVASDLLGQARDLVHKLKSHPNIIDMKEDWKLLNIFIGGNDACHFCNHPQDSPKTFADQIGEAIQFIKDNVPRVIVSLTGMLHLELVRQIDRNEFFCQALHVDECHCESDSDYTSAQISKLCNAMQDAEAELMTSGRFDTTDDFTVVVQPFFKNSTEPPRFANGTVDISFFAPDCFHFSQKGHAIVASHLWKNMLEPVGKKTEHIELGVPSLPLSCPDKTLYLFCYIILLKMNKNQLVLGIQNNSLSSTSRDVLRNYIKQLGKDDILKILLPFKHGLLHEKTKLYIDTTKISLDYVIIPITIEEFLNDAGNEWKQWYHNIKPDLYRRKDLLEETKISNFNFNRTTTILLDGSNDESEIDDISIDLPPTDFIKEYVNKMPLKKKKHLLSCAKNGLITDTSLINIPNINESNSIEVQFKKILLIIQAENENLLSRQRDKHWFYKILTSAHFSSGNFSPSNRLECDLRKLQVARQHMSIWYTIIFAFMTLTTFASHIWSTVTNYEEMQNLLSITIGLLVFTSAIISALVYLVSYMVAFLFCTENTLKEKGLSDHIPVNPSPIYNYFSELHHYKIRIKITKIIQFIFLWYTMALSVFAHINGLNIYPALACVLSNGFGLTLFNRIAIFFRDCRSSSDGKKMAPPGIYGEPKIIPNDDGTVLLEFIATGRVDTSKTKWFFGETDITSDSGYKMSSSDEGGKRFKMTCHILKFDKSKAGEYKAKVFSGDGENSCTFTVNCGNAPEFYDKPKIVQKDDGNIICIKVRAKSHLEMKAEWFKDEKPIKGTDRIKITSKKDSKDKDGILFLLEIIGPQKDDEAKYKCIVKNAEGQNQQSLNLVFG</sequence>